<dbReference type="Proteomes" id="UP000887159">
    <property type="component" value="Unassembled WGS sequence"/>
</dbReference>
<name>A0A8X6RD28_TRICX</name>
<dbReference type="EMBL" id="BMAU01021170">
    <property type="protein sequence ID" value="GFX92936.1"/>
    <property type="molecule type" value="Genomic_DNA"/>
</dbReference>
<evidence type="ECO:0000313" key="2">
    <source>
        <dbReference type="Proteomes" id="UP000887159"/>
    </source>
</evidence>
<reference evidence="1" key="1">
    <citation type="submission" date="2020-08" db="EMBL/GenBank/DDBJ databases">
        <title>Multicomponent nature underlies the extraordinary mechanical properties of spider dragline silk.</title>
        <authorList>
            <person name="Kono N."/>
            <person name="Nakamura H."/>
            <person name="Mori M."/>
            <person name="Yoshida Y."/>
            <person name="Ohtoshi R."/>
            <person name="Malay A.D."/>
            <person name="Moran D.A.P."/>
            <person name="Tomita M."/>
            <person name="Numata K."/>
            <person name="Arakawa K."/>
        </authorList>
    </citation>
    <scope>NUCLEOTIDE SEQUENCE</scope>
</reference>
<gene>
    <name evidence="1" type="ORF">TNCV_914861</name>
</gene>
<organism evidence="1 2">
    <name type="scientific">Trichonephila clavipes</name>
    <name type="common">Golden silk orbweaver</name>
    <name type="synonym">Nephila clavipes</name>
    <dbReference type="NCBI Taxonomy" id="2585209"/>
    <lineage>
        <taxon>Eukaryota</taxon>
        <taxon>Metazoa</taxon>
        <taxon>Ecdysozoa</taxon>
        <taxon>Arthropoda</taxon>
        <taxon>Chelicerata</taxon>
        <taxon>Arachnida</taxon>
        <taxon>Araneae</taxon>
        <taxon>Araneomorphae</taxon>
        <taxon>Entelegynae</taxon>
        <taxon>Araneoidea</taxon>
        <taxon>Nephilidae</taxon>
        <taxon>Trichonephila</taxon>
    </lineage>
</organism>
<keyword evidence="2" id="KW-1185">Reference proteome</keyword>
<protein>
    <submittedName>
        <fullName evidence="1">Uncharacterized protein</fullName>
    </submittedName>
</protein>
<proteinExistence type="predicted"/>
<dbReference type="AlphaFoldDB" id="A0A8X6RD28"/>
<accession>A0A8X6RD28</accession>
<evidence type="ECO:0000313" key="1">
    <source>
        <dbReference type="EMBL" id="GFX92936.1"/>
    </source>
</evidence>
<comment type="caution">
    <text evidence="1">The sequence shown here is derived from an EMBL/GenBank/DDBJ whole genome shotgun (WGS) entry which is preliminary data.</text>
</comment>
<sequence>MDSWLACHDFEHMASEDLPSKGGRCTLNLLRFEHPIFGEEVRRGGARSECRPLHFTTVQNYKGSALKPGRRLDENSLKQVRKRNALLEVGGGSIKNSSEKVRQECSYSSAEAEIASSIFL</sequence>